<dbReference type="RefSeq" id="WP_075709374.1">
    <property type="nucleotide sequence ID" value="NZ_MJMJ01000023.1"/>
</dbReference>
<dbReference type="PROSITE" id="PS51440">
    <property type="entry name" value="TIM_2"/>
    <property type="match status" value="1"/>
</dbReference>
<name>A0A1Q9HER7_9VIBR</name>
<reference evidence="2 3" key="1">
    <citation type="submission" date="2016-09" db="EMBL/GenBank/DDBJ databases">
        <title>Genomic Taxonomy of the Vibrionaceae.</title>
        <authorList>
            <person name="Gonzalez-Castillo A."/>
            <person name="Gomez-Gil B."/>
            <person name="Enciso-Ibarra K."/>
        </authorList>
    </citation>
    <scope>NUCLEOTIDE SEQUENCE [LARGE SCALE GENOMIC DNA]</scope>
    <source>
        <strain evidence="2 3">CAIM 703</strain>
    </source>
</reference>
<evidence type="ECO:0000313" key="3">
    <source>
        <dbReference type="Proteomes" id="UP000186313"/>
    </source>
</evidence>
<dbReference type="SUPFAM" id="SSF51351">
    <property type="entry name" value="Triosephosphate isomerase (TIM)"/>
    <property type="match status" value="1"/>
</dbReference>
<protein>
    <submittedName>
        <fullName evidence="2">Triose-phosphate isomerase</fullName>
    </submittedName>
</protein>
<evidence type="ECO:0000313" key="2">
    <source>
        <dbReference type="EMBL" id="OLQ88206.1"/>
    </source>
</evidence>
<dbReference type="InterPro" id="IPR013785">
    <property type="entry name" value="Aldolase_TIM"/>
</dbReference>
<evidence type="ECO:0000256" key="1">
    <source>
        <dbReference type="ARBA" id="ARBA00023235"/>
    </source>
</evidence>
<dbReference type="Gene3D" id="3.20.20.70">
    <property type="entry name" value="Aldolase class I"/>
    <property type="match status" value="1"/>
</dbReference>
<dbReference type="STRING" id="1381081.BIY22_08550"/>
<dbReference type="Pfam" id="PF00121">
    <property type="entry name" value="TIM"/>
    <property type="match status" value="1"/>
</dbReference>
<dbReference type="NCBIfam" id="NF003302">
    <property type="entry name" value="PRK04302.1"/>
    <property type="match status" value="1"/>
</dbReference>
<dbReference type="AlphaFoldDB" id="A0A1Q9HER7"/>
<dbReference type="InterPro" id="IPR000652">
    <property type="entry name" value="Triosephosphate_isomerase"/>
</dbReference>
<comment type="caution">
    <text evidence="2">The sequence shown here is derived from an EMBL/GenBank/DDBJ whole genome shotgun (WGS) entry which is preliminary data.</text>
</comment>
<keyword evidence="1 2" id="KW-0413">Isomerase</keyword>
<gene>
    <name evidence="2" type="ORF">BIY22_08550</name>
</gene>
<sequence>MSNKREFTAPFFTLNPKSYLYGDEALALALYADELAIEFDIDLFFTAQHADIARIKQATKRLIVTAQHIDAIKPGRGMGKILPESVKSAGAEATFLNHAENPLTQADLTKAIERANEVGLITIVCADSIHDAELIAHLKPDIIVAEQTELIGTGMTADEEYMRQSNQIIHRISPTTQVLQAAGISTEDDIRKAIRSGAGGTGGTSGIVCAEDPKATLLSMIKALVQ</sequence>
<dbReference type="GO" id="GO:0004807">
    <property type="term" value="F:triose-phosphate isomerase activity"/>
    <property type="evidence" value="ECO:0007669"/>
    <property type="project" value="InterPro"/>
</dbReference>
<dbReference type="OrthoDB" id="2571246at2"/>
<accession>A0A1Q9HER7</accession>
<dbReference type="InterPro" id="IPR035990">
    <property type="entry name" value="TIM_sf"/>
</dbReference>
<dbReference type="EMBL" id="MJMJ01000023">
    <property type="protein sequence ID" value="OLQ88206.1"/>
    <property type="molecule type" value="Genomic_DNA"/>
</dbReference>
<proteinExistence type="predicted"/>
<dbReference type="Proteomes" id="UP000186313">
    <property type="component" value="Unassembled WGS sequence"/>
</dbReference>
<organism evidence="2 3">
    <name type="scientific">Vibrio panuliri</name>
    <dbReference type="NCBI Taxonomy" id="1381081"/>
    <lineage>
        <taxon>Bacteria</taxon>
        <taxon>Pseudomonadati</taxon>
        <taxon>Pseudomonadota</taxon>
        <taxon>Gammaproteobacteria</taxon>
        <taxon>Vibrionales</taxon>
        <taxon>Vibrionaceae</taxon>
        <taxon>Vibrio</taxon>
    </lineage>
</organism>